<dbReference type="Proteomes" id="UP000061382">
    <property type="component" value="Chromosome"/>
</dbReference>
<dbReference type="RefSeq" id="WP_062545405.1">
    <property type="nucleotide sequence ID" value="NZ_CP012643.1"/>
</dbReference>
<dbReference type="STRING" id="512763.DC20_19655"/>
<sequence length="74" mass="8589">MIFLAKLELKDRHYTSFYIDTQCVYGTQNKRTDLEINLGHSFIMVESKIGSDEMQNQLNSYASLLAERGQQNKL</sequence>
<proteinExistence type="predicted"/>
<name>A0A0N7HX16_9BACT</name>
<dbReference type="PATRIC" id="fig|512763.3.peg.4313"/>
<evidence type="ECO:0000313" key="2">
    <source>
        <dbReference type="Proteomes" id="UP000061382"/>
    </source>
</evidence>
<keyword evidence="2" id="KW-1185">Reference proteome</keyword>
<dbReference type="EMBL" id="CP012643">
    <property type="protein sequence ID" value="ALJ00793.1"/>
    <property type="molecule type" value="Genomic_DNA"/>
</dbReference>
<accession>A0A0N7HX16</accession>
<organism evidence="1 2">
    <name type="scientific">Rufibacter tibetensis</name>
    <dbReference type="NCBI Taxonomy" id="512763"/>
    <lineage>
        <taxon>Bacteria</taxon>
        <taxon>Pseudomonadati</taxon>
        <taxon>Bacteroidota</taxon>
        <taxon>Cytophagia</taxon>
        <taxon>Cytophagales</taxon>
        <taxon>Hymenobacteraceae</taxon>
        <taxon>Rufibacter</taxon>
    </lineage>
</organism>
<protein>
    <submittedName>
        <fullName evidence="1">Uncharacterized protein</fullName>
    </submittedName>
</protein>
<evidence type="ECO:0000313" key="1">
    <source>
        <dbReference type="EMBL" id="ALJ00793.1"/>
    </source>
</evidence>
<reference evidence="1 2" key="1">
    <citation type="submission" date="2015-08" db="EMBL/GenBank/DDBJ databases">
        <title>Complete genome sequence of Rufibacter tibetensis strain 1351t, a radiation-resistant bacterium from tibet plateau.</title>
        <authorList>
            <person name="Dai J."/>
        </authorList>
    </citation>
    <scope>NUCLEOTIDE SEQUENCE [LARGE SCALE GENOMIC DNA]</scope>
    <source>
        <strain evidence="1 2">1351</strain>
    </source>
</reference>
<dbReference type="AlphaFoldDB" id="A0A0N7HX16"/>
<dbReference type="KEGG" id="rti:DC20_19655"/>
<gene>
    <name evidence="1" type="ORF">DC20_19655</name>
</gene>